<keyword evidence="1" id="KW-0723">Serine/threonine-protein kinase</keyword>
<keyword evidence="1" id="KW-0418">Kinase</keyword>
<reference evidence="3 4" key="1">
    <citation type="submission" date="2022-12" db="EMBL/GenBank/DDBJ databases">
        <title>HUAS 3-15.</title>
        <authorList>
            <person name="Mo P."/>
        </authorList>
    </citation>
    <scope>NUCLEOTIDE SEQUENCE [LARGE SCALE GENOMIC DNA]</scope>
    <source>
        <strain evidence="3 4">HUAS 3-15</strain>
        <plasmid evidence="3 4">punmamed3</plasmid>
    </source>
</reference>
<dbReference type="Pfam" id="PF13581">
    <property type="entry name" value="HATPase_c_2"/>
    <property type="match status" value="1"/>
</dbReference>
<dbReference type="SUPFAM" id="SSF55874">
    <property type="entry name" value="ATPase domain of HSP90 chaperone/DNA topoisomerase II/histidine kinase"/>
    <property type="match status" value="1"/>
</dbReference>
<keyword evidence="3" id="KW-0067">ATP-binding</keyword>
<feature type="domain" description="Histidine kinase/HSP90-like ATPase" evidence="2">
    <location>
        <begin position="26"/>
        <end position="132"/>
    </location>
</feature>
<dbReference type="EMBL" id="CP115452">
    <property type="protein sequence ID" value="WBP92071.1"/>
    <property type="molecule type" value="Genomic_DNA"/>
</dbReference>
<dbReference type="CDD" id="cd16936">
    <property type="entry name" value="HATPase_RsbW-like"/>
    <property type="match status" value="1"/>
</dbReference>
<accession>A0ABY7QGY4</accession>
<dbReference type="InterPro" id="IPR003594">
    <property type="entry name" value="HATPase_dom"/>
</dbReference>
<keyword evidence="3" id="KW-0614">Plasmid</keyword>
<evidence type="ECO:0000259" key="2">
    <source>
        <dbReference type="Pfam" id="PF13581"/>
    </source>
</evidence>
<proteinExistence type="predicted"/>
<sequence length="140" mass="15613">MTSTDLPRLDAHDTQGRRLTMFVLPEPHCVRPVRHAVKAILIHWEMAHLTDDAELLTTELLTNAIKHTDSEQPIRVTIALEQRWLAIGIRDRSASAPQAHRATACQEGGRGLLLVESIAGAWAYRLHLDGTKTVSCRLPL</sequence>
<dbReference type="InterPro" id="IPR036890">
    <property type="entry name" value="HATPase_C_sf"/>
</dbReference>
<keyword evidence="4" id="KW-1185">Reference proteome</keyword>
<dbReference type="Gene3D" id="3.30.565.10">
    <property type="entry name" value="Histidine kinase-like ATPase, C-terminal domain"/>
    <property type="match status" value="1"/>
</dbReference>
<name>A0ABY7QGY4_9ACTN</name>
<dbReference type="InterPro" id="IPR050267">
    <property type="entry name" value="Anti-sigma-factor_SerPK"/>
</dbReference>
<keyword evidence="1" id="KW-0808">Transferase</keyword>
<dbReference type="RefSeq" id="WP_270151764.1">
    <property type="nucleotide sequence ID" value="NZ_CP115452.1"/>
</dbReference>
<protein>
    <submittedName>
        <fullName evidence="3">ATP-binding protein</fullName>
    </submittedName>
</protein>
<gene>
    <name evidence="3" type="ORF">O1G21_40770</name>
</gene>
<dbReference type="Proteomes" id="UP001212821">
    <property type="component" value="Plasmid punmamed3"/>
</dbReference>
<organism evidence="3 4">
    <name type="scientific">Kitasatospora cathayae</name>
    <dbReference type="NCBI Taxonomy" id="3004092"/>
    <lineage>
        <taxon>Bacteria</taxon>
        <taxon>Bacillati</taxon>
        <taxon>Actinomycetota</taxon>
        <taxon>Actinomycetes</taxon>
        <taxon>Kitasatosporales</taxon>
        <taxon>Streptomycetaceae</taxon>
        <taxon>Kitasatospora</taxon>
    </lineage>
</organism>
<dbReference type="PANTHER" id="PTHR35526">
    <property type="entry name" value="ANTI-SIGMA-F FACTOR RSBW-RELATED"/>
    <property type="match status" value="1"/>
</dbReference>
<keyword evidence="3" id="KW-0547">Nucleotide-binding</keyword>
<dbReference type="PANTHER" id="PTHR35526:SF3">
    <property type="entry name" value="ANTI-SIGMA-F FACTOR RSBW"/>
    <property type="match status" value="1"/>
</dbReference>
<dbReference type="GO" id="GO:0005524">
    <property type="term" value="F:ATP binding"/>
    <property type="evidence" value="ECO:0007669"/>
    <property type="project" value="UniProtKB-KW"/>
</dbReference>
<geneLocation type="plasmid" evidence="3 4">
    <name>punmamed3</name>
</geneLocation>
<evidence type="ECO:0000313" key="3">
    <source>
        <dbReference type="EMBL" id="WBP92071.1"/>
    </source>
</evidence>
<evidence type="ECO:0000256" key="1">
    <source>
        <dbReference type="ARBA" id="ARBA00022527"/>
    </source>
</evidence>
<evidence type="ECO:0000313" key="4">
    <source>
        <dbReference type="Proteomes" id="UP001212821"/>
    </source>
</evidence>